<dbReference type="CDD" id="cd00130">
    <property type="entry name" value="PAS"/>
    <property type="match status" value="1"/>
</dbReference>
<feature type="domain" description="Histidine kinase" evidence="8">
    <location>
        <begin position="352"/>
        <end position="610"/>
    </location>
</feature>
<dbReference type="InterPro" id="IPR035965">
    <property type="entry name" value="PAS-like_dom_sf"/>
</dbReference>
<evidence type="ECO:0000256" key="2">
    <source>
        <dbReference type="ARBA" id="ARBA00012438"/>
    </source>
</evidence>
<evidence type="ECO:0000313" key="11">
    <source>
        <dbReference type="EMBL" id="WNM59381.1"/>
    </source>
</evidence>
<dbReference type="Gene3D" id="3.30.565.10">
    <property type="entry name" value="Histidine kinase-like ATPase, C-terminal domain"/>
    <property type="match status" value="1"/>
</dbReference>
<dbReference type="Gene3D" id="3.30.450.20">
    <property type="entry name" value="PAS domain"/>
    <property type="match status" value="1"/>
</dbReference>
<dbReference type="InterPro" id="IPR000700">
    <property type="entry name" value="PAS-assoc_C"/>
</dbReference>
<dbReference type="InterPro" id="IPR000014">
    <property type="entry name" value="PAS"/>
</dbReference>
<evidence type="ECO:0000256" key="3">
    <source>
        <dbReference type="ARBA" id="ARBA00022679"/>
    </source>
</evidence>
<reference evidence="11 12" key="1">
    <citation type="submission" date="2023-01" db="EMBL/GenBank/DDBJ databases">
        <title>Cultivation and genomic characterization of new, ubiquitous marine nitrite-oxidizing bacteria from the Nitrospirales.</title>
        <authorList>
            <person name="Mueller A.J."/>
            <person name="Daebeler A."/>
            <person name="Herbold C.W."/>
            <person name="Kirkegaard R.H."/>
            <person name="Daims H."/>
        </authorList>
    </citation>
    <scope>NUCLEOTIDE SEQUENCE [LARGE SCALE GENOMIC DNA]</scope>
    <source>
        <strain evidence="11 12">VA</strain>
    </source>
</reference>
<keyword evidence="12" id="KW-1185">Reference proteome</keyword>
<feature type="domain" description="PAC" evidence="10">
    <location>
        <begin position="280"/>
        <end position="332"/>
    </location>
</feature>
<evidence type="ECO:0000259" key="8">
    <source>
        <dbReference type="PROSITE" id="PS50109"/>
    </source>
</evidence>
<dbReference type="SMART" id="SM00091">
    <property type="entry name" value="PAS"/>
    <property type="match status" value="1"/>
</dbReference>
<dbReference type="PROSITE" id="PS50112">
    <property type="entry name" value="PAS"/>
    <property type="match status" value="1"/>
</dbReference>
<comment type="catalytic activity">
    <reaction evidence="1">
        <text>ATP + protein L-histidine = ADP + protein N-phospho-L-histidine.</text>
        <dbReference type="EC" id="2.7.13.3"/>
    </reaction>
</comment>
<keyword evidence="4" id="KW-0547">Nucleotide-binding</keyword>
<dbReference type="GO" id="GO:0000160">
    <property type="term" value="P:phosphorelay signal transduction system"/>
    <property type="evidence" value="ECO:0007669"/>
    <property type="project" value="UniProtKB-KW"/>
</dbReference>
<dbReference type="EMBL" id="CP116967">
    <property type="protein sequence ID" value="WNM59381.1"/>
    <property type="molecule type" value="Genomic_DNA"/>
</dbReference>
<dbReference type="SUPFAM" id="SSF55874">
    <property type="entry name" value="ATPase domain of HSP90 chaperone/DNA topoisomerase II/histidine kinase"/>
    <property type="match status" value="1"/>
</dbReference>
<dbReference type="PANTHER" id="PTHR43065">
    <property type="entry name" value="SENSOR HISTIDINE KINASE"/>
    <property type="match status" value="1"/>
</dbReference>
<dbReference type="EC" id="2.7.13.3" evidence="2"/>
<dbReference type="PANTHER" id="PTHR43065:SF46">
    <property type="entry name" value="C4-DICARBOXYLATE TRANSPORT SENSOR PROTEIN DCTB"/>
    <property type="match status" value="1"/>
</dbReference>
<dbReference type="SMART" id="SM00387">
    <property type="entry name" value="HATPase_c"/>
    <property type="match status" value="1"/>
</dbReference>
<dbReference type="Pfam" id="PF02518">
    <property type="entry name" value="HATPase_c"/>
    <property type="match status" value="1"/>
</dbReference>
<protein>
    <recommendedName>
        <fullName evidence="2">histidine kinase</fullName>
        <ecNumber evidence="2">2.7.13.3</ecNumber>
    </recommendedName>
</protein>
<evidence type="ECO:0000313" key="12">
    <source>
        <dbReference type="Proteomes" id="UP001302719"/>
    </source>
</evidence>
<accession>A0AA96GKS4</accession>
<dbReference type="RefSeq" id="WP_312646119.1">
    <property type="nucleotide sequence ID" value="NZ_CP116967.1"/>
</dbReference>
<organism evidence="11 12">
    <name type="scientific">Candidatus Nitrospira allomarina</name>
    <dbReference type="NCBI Taxonomy" id="3020900"/>
    <lineage>
        <taxon>Bacteria</taxon>
        <taxon>Pseudomonadati</taxon>
        <taxon>Nitrospirota</taxon>
        <taxon>Nitrospiria</taxon>
        <taxon>Nitrospirales</taxon>
        <taxon>Nitrospiraceae</taxon>
        <taxon>Nitrospira</taxon>
    </lineage>
</organism>
<keyword evidence="3" id="KW-0808">Transferase</keyword>
<dbReference type="InterPro" id="IPR036890">
    <property type="entry name" value="HATPase_C_sf"/>
</dbReference>
<evidence type="ECO:0000256" key="5">
    <source>
        <dbReference type="ARBA" id="ARBA00022777"/>
    </source>
</evidence>
<dbReference type="GO" id="GO:0005524">
    <property type="term" value="F:ATP binding"/>
    <property type="evidence" value="ECO:0007669"/>
    <property type="project" value="UniProtKB-KW"/>
</dbReference>
<name>A0AA96GKS4_9BACT</name>
<dbReference type="GO" id="GO:0004673">
    <property type="term" value="F:protein histidine kinase activity"/>
    <property type="evidence" value="ECO:0007669"/>
    <property type="project" value="UniProtKB-EC"/>
</dbReference>
<dbReference type="InterPro" id="IPR004358">
    <property type="entry name" value="Sig_transdc_His_kin-like_C"/>
</dbReference>
<evidence type="ECO:0000256" key="6">
    <source>
        <dbReference type="ARBA" id="ARBA00022840"/>
    </source>
</evidence>
<keyword evidence="5" id="KW-0418">Kinase</keyword>
<evidence type="ECO:0000256" key="4">
    <source>
        <dbReference type="ARBA" id="ARBA00022741"/>
    </source>
</evidence>
<dbReference type="PROSITE" id="PS50109">
    <property type="entry name" value="HIS_KIN"/>
    <property type="match status" value="1"/>
</dbReference>
<dbReference type="InterPro" id="IPR005467">
    <property type="entry name" value="His_kinase_dom"/>
</dbReference>
<keyword evidence="7" id="KW-0902">Two-component regulatory system</keyword>
<evidence type="ECO:0000259" key="9">
    <source>
        <dbReference type="PROSITE" id="PS50112"/>
    </source>
</evidence>
<dbReference type="InterPro" id="IPR001610">
    <property type="entry name" value="PAC"/>
</dbReference>
<proteinExistence type="predicted"/>
<dbReference type="PRINTS" id="PR00344">
    <property type="entry name" value="BCTRLSENSOR"/>
</dbReference>
<dbReference type="KEGG" id="nall:PP769_06355"/>
<evidence type="ECO:0000259" key="10">
    <source>
        <dbReference type="PROSITE" id="PS50113"/>
    </source>
</evidence>
<feature type="domain" description="PAS" evidence="9">
    <location>
        <begin position="209"/>
        <end position="255"/>
    </location>
</feature>
<dbReference type="PROSITE" id="PS50113">
    <property type="entry name" value="PAC"/>
    <property type="match status" value="1"/>
</dbReference>
<dbReference type="AlphaFoldDB" id="A0AA96GKS4"/>
<evidence type="ECO:0000256" key="1">
    <source>
        <dbReference type="ARBA" id="ARBA00000085"/>
    </source>
</evidence>
<dbReference type="Proteomes" id="UP001302719">
    <property type="component" value="Chromosome"/>
</dbReference>
<dbReference type="Gene3D" id="1.10.287.130">
    <property type="match status" value="1"/>
</dbReference>
<evidence type="ECO:0000256" key="7">
    <source>
        <dbReference type="ARBA" id="ARBA00023012"/>
    </source>
</evidence>
<dbReference type="InterPro" id="IPR003594">
    <property type="entry name" value="HATPase_dom"/>
</dbReference>
<dbReference type="NCBIfam" id="TIGR00229">
    <property type="entry name" value="sensory_box"/>
    <property type="match status" value="1"/>
</dbReference>
<dbReference type="SUPFAM" id="SSF55785">
    <property type="entry name" value="PYP-like sensor domain (PAS domain)"/>
    <property type="match status" value="1"/>
</dbReference>
<gene>
    <name evidence="11" type="ORF">PP769_06355</name>
</gene>
<keyword evidence="6" id="KW-0067">ATP-binding</keyword>
<dbReference type="Pfam" id="PF13426">
    <property type="entry name" value="PAS_9"/>
    <property type="match status" value="1"/>
</dbReference>
<sequence>MVPTPAHRPVLLVWTHPEIQGMLRDALSVPSVDAWPVESLLRDKSIASFGSQPSLPQFTLVSVEMGPQVLAKFAEAQAVNNPFALVVIEGRSGEWEIVRDLIEELWKYDQALRCIFCLPSDRASWPHRLVVSRPEQWAVLRIPFLGEEAFQLASCLSLPLPKPVQPPFDRATDSAEIGSSSTPSLDIDDTIGKEATGALESARGELAASRYYVENILRSMADSLLVINADMTIGAVNPSLLNLLGYQEDDLIGQSPGLIFGEEFSQGAIIENLLLQGSVSGVESSFLTHEGEKITISVSGSMMQDLQGQFQGLVCVAQDITERKRMEEEKLQLHEQLMETSRQLGMAEVATGVLHNVGNVLNSINVSIGVITDLLKNSMVGDVGRISELLDKHREDLGRYLSQNPKGKQVPHYLGKLSEQLKEEQRVALLELERLRENAGHAQQCVAVQQDLAKPGGMTERVCVAEVIAEALTVNQKMLEETNVSVIQEFQEVPQLIVEKHQLLQILVDVIRNACQAMESAARRHLIVRIKLIIGPPDSLCLEVQDTGSGIPPDDITKIFGQGYSTKYGGRGLSLHHGALMAKNMGGALRAQSEGMGQGATFFLDLPGNFHFPDL</sequence>
<dbReference type="SMART" id="SM00086">
    <property type="entry name" value="PAC"/>
    <property type="match status" value="1"/>
</dbReference>